<name>A0A3B0SRZ9_9ZZZZ</name>
<sequence>MTAPYLRIFYVHSRSERITPTILGPGVSIGRFVDCYACITYTPFMGTTTIRVDTDTHAQLVELSNLAGDSLMATVRDAAEALRRQRFARQVAEELSRLRDDPEAWPDYLAETDVTSVADGLD</sequence>
<evidence type="ECO:0000313" key="1">
    <source>
        <dbReference type="EMBL" id="VAW09141.1"/>
    </source>
</evidence>
<proteinExistence type="predicted"/>
<dbReference type="AlphaFoldDB" id="A0A3B0SRZ9"/>
<dbReference type="EMBL" id="UOEI01000685">
    <property type="protein sequence ID" value="VAW09141.1"/>
    <property type="molecule type" value="Genomic_DNA"/>
</dbReference>
<gene>
    <name evidence="1" type="ORF">MNBD_ACTINO01-973</name>
</gene>
<organism evidence="1">
    <name type="scientific">hydrothermal vent metagenome</name>
    <dbReference type="NCBI Taxonomy" id="652676"/>
    <lineage>
        <taxon>unclassified sequences</taxon>
        <taxon>metagenomes</taxon>
        <taxon>ecological metagenomes</taxon>
    </lineage>
</organism>
<reference evidence="1" key="1">
    <citation type="submission" date="2018-06" db="EMBL/GenBank/DDBJ databases">
        <authorList>
            <person name="Zhirakovskaya E."/>
        </authorList>
    </citation>
    <scope>NUCLEOTIDE SEQUENCE</scope>
</reference>
<protein>
    <submittedName>
        <fullName evidence="1">Uncharacterized protein</fullName>
    </submittedName>
</protein>
<accession>A0A3B0SRZ9</accession>